<dbReference type="AlphaFoldDB" id="A0A9J6GBL2"/>
<name>A0A9J6GBL2_HAELO</name>
<reference evidence="1 2" key="1">
    <citation type="journal article" date="2020" name="Cell">
        <title>Large-Scale Comparative Analyses of Tick Genomes Elucidate Their Genetic Diversity and Vector Capacities.</title>
        <authorList>
            <consortium name="Tick Genome and Microbiome Consortium (TIGMIC)"/>
            <person name="Jia N."/>
            <person name="Wang J."/>
            <person name="Shi W."/>
            <person name="Du L."/>
            <person name="Sun Y."/>
            <person name="Zhan W."/>
            <person name="Jiang J.F."/>
            <person name="Wang Q."/>
            <person name="Zhang B."/>
            <person name="Ji P."/>
            <person name="Bell-Sakyi L."/>
            <person name="Cui X.M."/>
            <person name="Yuan T.T."/>
            <person name="Jiang B.G."/>
            <person name="Yang W.F."/>
            <person name="Lam T.T."/>
            <person name="Chang Q.C."/>
            <person name="Ding S.J."/>
            <person name="Wang X.J."/>
            <person name="Zhu J.G."/>
            <person name="Ruan X.D."/>
            <person name="Zhao L."/>
            <person name="Wei J.T."/>
            <person name="Ye R.Z."/>
            <person name="Que T.C."/>
            <person name="Du C.H."/>
            <person name="Zhou Y.H."/>
            <person name="Cheng J.X."/>
            <person name="Dai P.F."/>
            <person name="Guo W.B."/>
            <person name="Han X.H."/>
            <person name="Huang E.J."/>
            <person name="Li L.F."/>
            <person name="Wei W."/>
            <person name="Gao Y.C."/>
            <person name="Liu J.Z."/>
            <person name="Shao H.Z."/>
            <person name="Wang X."/>
            <person name="Wang C.C."/>
            <person name="Yang T.C."/>
            <person name="Huo Q.B."/>
            <person name="Li W."/>
            <person name="Chen H.Y."/>
            <person name="Chen S.E."/>
            <person name="Zhou L.G."/>
            <person name="Ni X.B."/>
            <person name="Tian J.H."/>
            <person name="Sheng Y."/>
            <person name="Liu T."/>
            <person name="Pan Y.S."/>
            <person name="Xia L.Y."/>
            <person name="Li J."/>
            <person name="Zhao F."/>
            <person name="Cao W.C."/>
        </authorList>
    </citation>
    <scope>NUCLEOTIDE SEQUENCE [LARGE SCALE GENOMIC DNA]</scope>
    <source>
        <strain evidence="1">HaeL-2018</strain>
    </source>
</reference>
<dbReference type="EMBL" id="JABSTR010000005">
    <property type="protein sequence ID" value="KAH9372255.1"/>
    <property type="molecule type" value="Genomic_DNA"/>
</dbReference>
<protein>
    <submittedName>
        <fullName evidence="1">Uncharacterized protein</fullName>
    </submittedName>
</protein>
<keyword evidence="2" id="KW-1185">Reference proteome</keyword>
<evidence type="ECO:0000313" key="1">
    <source>
        <dbReference type="EMBL" id="KAH9372255.1"/>
    </source>
</evidence>
<gene>
    <name evidence="1" type="ORF">HPB48_012047</name>
</gene>
<dbReference type="VEuPathDB" id="VectorBase:HLOH_049877"/>
<organism evidence="1 2">
    <name type="scientific">Haemaphysalis longicornis</name>
    <name type="common">Bush tick</name>
    <dbReference type="NCBI Taxonomy" id="44386"/>
    <lineage>
        <taxon>Eukaryota</taxon>
        <taxon>Metazoa</taxon>
        <taxon>Ecdysozoa</taxon>
        <taxon>Arthropoda</taxon>
        <taxon>Chelicerata</taxon>
        <taxon>Arachnida</taxon>
        <taxon>Acari</taxon>
        <taxon>Parasitiformes</taxon>
        <taxon>Ixodida</taxon>
        <taxon>Ixodoidea</taxon>
        <taxon>Ixodidae</taxon>
        <taxon>Haemaphysalinae</taxon>
        <taxon>Haemaphysalis</taxon>
    </lineage>
</organism>
<comment type="caution">
    <text evidence="1">The sequence shown here is derived from an EMBL/GenBank/DDBJ whole genome shotgun (WGS) entry which is preliminary data.</text>
</comment>
<dbReference type="Proteomes" id="UP000821853">
    <property type="component" value="Chromosome 3"/>
</dbReference>
<proteinExistence type="predicted"/>
<sequence>MPTTTHPFDRDSKSMCEWDNKYENVMQHNCGKARLAAKAFRSAANALQTPRVHLVLHLKNEPGKGGGAAGSWPDSAGGACCPASSSLLAALGSCLGSGWGLLGREEGRHGSCCSSSSTRGSSCTSQGSRGAGAVCGASSQSVWQPTLTARHCRRRCCCCCRRSWSCAHHQKEGSTHSCHATRVGPLASLQATMSTGNGSAPGRFGQELAFSLDGNPHALLCDISFGTDSTLSTPTPGCTAFHLPRGCAT</sequence>
<accession>A0A9J6GBL2</accession>
<evidence type="ECO:0000313" key="2">
    <source>
        <dbReference type="Proteomes" id="UP000821853"/>
    </source>
</evidence>